<sequence>MIRSARPARAPRRALAAALTAAALVTVSAVDPTEFSGVAASAHAQGIFAQATHPPADFTANDPESESGREIWENVQARSTDPNLGVELSLSSLDATSDSTTATLSVRNSTPHPISSLSLRVMYQPPAGSASAVRTAQLANHGEYPAGSPSMNLSGDIPANDIREFTILIRKNQNAAGTAHSADGSVTIPELFTLGSHPVMFALTADVQSAEQPQPVQQLAAVARTTLSVASEKKENTRASELTFIWPLAAETHLLGGGTGEAPKRATLYLHDDDLAGELSEGGRLRMLLDTYHDAVNGPGGDAIRKASCLAIDPELLDTVSRMANGYQVGQQRPSPVEEQKRLRDSWGDLFGSNRVNSTDGTGSEAAKKWIDDLRALVTEGCTVSLPYAGADINTLVNVEQDWLAIHAFAQGPRIINEVLGVWPMQNIVIPDSGYVAPEAVRLLASAATQGINTDLSKRFEAIQQGAPVMPQRADVTAIVADNTVITETPADSQHSTPDDNAPNSTGNSSDSSPETDDTSQGASVETSQNPVASPIVDISSTIPQEQNTKHTARAVTYSGNVGTALRATGAHPEVAAYSNPAQRYNVEKDSPTARMLDATAVINEEINASEPVLAIPPALWTIGQSEAQEFLRTIADNLTSGRAVATPLGDVISGTAGKGRTTIPYTDPGEQSQAQIDLVRNHASYLRDLTLTMRNEAKIALTRETFTRPLYDDLVRATTDYRLRERGAWREVRDDIRQRSTAVDSVVSTLRRSVSLLPPGNVFTRTSNSSPLLVVARNGLPLPVTATVGHTTENASKIDLELPNEAQTIPAKGSITLSLNTSIEGTSNGADTTDLTLWLAAPSGETISNPVELRVQSAPGLTWGSAIGLLILVGGIGVAGKILWDRRTGRKGGRRAQRRTSRPKPLDLEGHRGPTTTN</sequence>
<evidence type="ECO:0000313" key="5">
    <source>
        <dbReference type="Proteomes" id="UP000515275"/>
    </source>
</evidence>
<feature type="chain" id="PRO_5028982526" description="Secreted protein" evidence="3">
    <location>
        <begin position="30"/>
        <end position="919"/>
    </location>
</feature>
<feature type="transmembrane region" description="Helical" evidence="2">
    <location>
        <begin position="864"/>
        <end position="885"/>
    </location>
</feature>
<dbReference type="RefSeq" id="WP_186276897.1">
    <property type="nucleotide sequence ID" value="NZ_CP046883.1"/>
</dbReference>
<dbReference type="EMBL" id="CP046883">
    <property type="protein sequence ID" value="QNH96805.1"/>
    <property type="molecule type" value="Genomic_DNA"/>
</dbReference>
<evidence type="ECO:0000256" key="2">
    <source>
        <dbReference type="SAM" id="Phobius"/>
    </source>
</evidence>
<feature type="compositionally biased region" description="Polar residues" evidence="1">
    <location>
        <begin position="521"/>
        <end position="532"/>
    </location>
</feature>
<dbReference type="KEGG" id="cans:GP473_09260"/>
<feature type="region of interest" description="Disordered" evidence="1">
    <location>
        <begin position="889"/>
        <end position="919"/>
    </location>
</feature>
<evidence type="ECO:0000313" key="4">
    <source>
        <dbReference type="EMBL" id="QNH96805.1"/>
    </source>
</evidence>
<dbReference type="AlphaFoldDB" id="A0A7G7YQN5"/>
<feature type="compositionally biased region" description="Basic residues" evidence="1">
    <location>
        <begin position="889"/>
        <end position="903"/>
    </location>
</feature>
<evidence type="ECO:0000256" key="3">
    <source>
        <dbReference type="SAM" id="SignalP"/>
    </source>
</evidence>
<proteinExistence type="predicted"/>
<name>A0A7G7YQN5_9CORY</name>
<keyword evidence="2" id="KW-0812">Transmembrane</keyword>
<keyword evidence="5" id="KW-1185">Reference proteome</keyword>
<keyword evidence="3" id="KW-0732">Signal</keyword>
<reference evidence="4 5" key="1">
    <citation type="submission" date="2019-12" db="EMBL/GenBank/DDBJ databases">
        <title>Corynebacterium sp. nov., isolated from feces of the Anser Albifrons in China.</title>
        <authorList>
            <person name="Liu Q."/>
        </authorList>
    </citation>
    <scope>NUCLEOTIDE SEQUENCE [LARGE SCALE GENOMIC DNA]</scope>
    <source>
        <strain evidence="4 5">23H37-10</strain>
    </source>
</reference>
<feature type="signal peptide" evidence="3">
    <location>
        <begin position="1"/>
        <end position="29"/>
    </location>
</feature>
<gene>
    <name evidence="4" type="ORF">GP473_09260</name>
</gene>
<evidence type="ECO:0008006" key="6">
    <source>
        <dbReference type="Google" id="ProtNLM"/>
    </source>
</evidence>
<dbReference type="Proteomes" id="UP000515275">
    <property type="component" value="Chromosome"/>
</dbReference>
<protein>
    <recommendedName>
        <fullName evidence="6">Secreted protein</fullName>
    </recommendedName>
</protein>
<feature type="region of interest" description="Disordered" evidence="1">
    <location>
        <begin position="488"/>
        <end position="536"/>
    </location>
</feature>
<keyword evidence="2" id="KW-1133">Transmembrane helix</keyword>
<evidence type="ECO:0000256" key="1">
    <source>
        <dbReference type="SAM" id="MobiDB-lite"/>
    </source>
</evidence>
<keyword evidence="2" id="KW-0472">Membrane</keyword>
<organism evidence="4 5">
    <name type="scientific">Corynebacterium anserum</name>
    <dbReference type="NCBI Taxonomy" id="2684406"/>
    <lineage>
        <taxon>Bacteria</taxon>
        <taxon>Bacillati</taxon>
        <taxon>Actinomycetota</taxon>
        <taxon>Actinomycetes</taxon>
        <taxon>Mycobacteriales</taxon>
        <taxon>Corynebacteriaceae</taxon>
        <taxon>Corynebacterium</taxon>
    </lineage>
</organism>
<accession>A0A7G7YQN5</accession>